<name>A0A1I6QTT7_9FLAO</name>
<dbReference type="Proteomes" id="UP000183209">
    <property type="component" value="Unassembled WGS sequence"/>
</dbReference>
<reference evidence="2 3" key="1">
    <citation type="submission" date="2016-10" db="EMBL/GenBank/DDBJ databases">
        <authorList>
            <person name="de Groot N.N."/>
        </authorList>
    </citation>
    <scope>NUCLEOTIDE SEQUENCE [LARGE SCALE GENOMIC DNA]</scope>
    <source>
        <strain evidence="2 3">CGMCC 1.6114</strain>
    </source>
</reference>
<organism evidence="2 3">
    <name type="scientific">Zhouia amylolytica</name>
    <dbReference type="NCBI Taxonomy" id="376730"/>
    <lineage>
        <taxon>Bacteria</taxon>
        <taxon>Pseudomonadati</taxon>
        <taxon>Bacteroidota</taxon>
        <taxon>Flavobacteriia</taxon>
        <taxon>Flavobacteriales</taxon>
        <taxon>Flavobacteriaceae</taxon>
        <taxon>Zhouia</taxon>
    </lineage>
</organism>
<feature type="chain" id="PRO_5010378283" evidence="1">
    <location>
        <begin position="19"/>
        <end position="172"/>
    </location>
</feature>
<feature type="signal peptide" evidence="1">
    <location>
        <begin position="1"/>
        <end position="18"/>
    </location>
</feature>
<proteinExistence type="predicted"/>
<sequence length="172" mass="19547">MKALIMVLLFGLTSLGFAQSNHGIFDGIILEDVVVTPLNMDYLNTVRDEWTPKKALQLQERAARFDIRDTEEFKDGLSPFAVEFYGSHGKIKAVYSEEGYIISAVERFKNIALPAAVMEMVCEEHPGWAIVADKYINQYSDNDIVKREYQLKLSKDKLNKNITINLLAVVKE</sequence>
<keyword evidence="1" id="KW-0732">Signal</keyword>
<protein>
    <submittedName>
        <fullName evidence="2">Uncharacterized protein</fullName>
    </submittedName>
</protein>
<dbReference type="OrthoDB" id="1428473at2"/>
<dbReference type="EMBL" id="FPAG01000002">
    <property type="protein sequence ID" value="SFS55708.1"/>
    <property type="molecule type" value="Genomic_DNA"/>
</dbReference>
<accession>A0A1I6QTT7</accession>
<evidence type="ECO:0000256" key="1">
    <source>
        <dbReference type="SAM" id="SignalP"/>
    </source>
</evidence>
<dbReference type="AlphaFoldDB" id="A0A1I6QTT7"/>
<evidence type="ECO:0000313" key="3">
    <source>
        <dbReference type="Proteomes" id="UP000183209"/>
    </source>
</evidence>
<dbReference type="RefSeq" id="WP_038264335.1">
    <property type="nucleotide sequence ID" value="NZ_FPAG01000002.1"/>
</dbReference>
<evidence type="ECO:0000313" key="2">
    <source>
        <dbReference type="EMBL" id="SFS55708.1"/>
    </source>
</evidence>
<gene>
    <name evidence="2" type="ORF">SAMN04487906_0856</name>
</gene>